<feature type="compositionally biased region" description="Basic and acidic residues" evidence="3">
    <location>
        <begin position="67"/>
        <end position="79"/>
    </location>
</feature>
<dbReference type="Proteomes" id="UP001190700">
    <property type="component" value="Unassembled WGS sequence"/>
</dbReference>
<dbReference type="EMBL" id="LGRX02001642">
    <property type="protein sequence ID" value="KAK3285769.1"/>
    <property type="molecule type" value="Genomic_DNA"/>
</dbReference>
<comment type="caution">
    <text evidence="5">The sequence shown here is derived from an EMBL/GenBank/DDBJ whole genome shotgun (WGS) entry which is preliminary data.</text>
</comment>
<dbReference type="AlphaFoldDB" id="A0AAE0LI97"/>
<feature type="compositionally biased region" description="Acidic residues" evidence="3">
    <location>
        <begin position="491"/>
        <end position="508"/>
    </location>
</feature>
<evidence type="ECO:0000256" key="2">
    <source>
        <dbReference type="SAM" id="Coils"/>
    </source>
</evidence>
<sequence length="565" mass="64586">MGVKGMKPEEELADLQRKYQLLEGDRKAYYETSQWTIKQNRETVAALKRENKELRNQLAQNTQKTAKKNEKQDPQKEELDKLRLYVKELRKKYDDMHVITNQKLGGLNKHLDAIKDLERDSIRASDEDSPMMRHIRMLENRLDKALIKFNEAQSIRRTYDQIVKRLREERIGYDNQLAAIDRTLKAKEHDLEELILMSHDANHAKEVAKAELVKVDAQLAQERQNREKELVERRGQVRARQELNAKMEAREKSRVEIQLEAQGDLNAKQEAVLTKTVVSNSLYHAANDQKLEEEEKRITTFEEAFRKIKEATGVSDVSEVIQKFMTQEDTHNNLKQINEESQDRIDKLKNERHELQAKLEELKYSGSGLDSSRRLVDEYEQKLAEAAANCEKERIKYEKVAKILVAMKAGIEHLKDKLEGIAIDEPNIPLTDDTVVDVLAQSEKKLMKTLQMLGGDDEAVRQALATYKANAEADLPQHNSRIEVTAPTHDSEEEDSEDYGSDVEDAMDVPDRGYVKNSSQQITEKSGRKGKKKTAKGGEPPASPSGKTNTGMAGGKSRGSRPNFE</sequence>
<dbReference type="GO" id="GO:0097542">
    <property type="term" value="C:ciliary tip"/>
    <property type="evidence" value="ECO:0007669"/>
    <property type="project" value="TreeGrafter"/>
</dbReference>
<organism evidence="5 6">
    <name type="scientific">Cymbomonas tetramitiformis</name>
    <dbReference type="NCBI Taxonomy" id="36881"/>
    <lineage>
        <taxon>Eukaryota</taxon>
        <taxon>Viridiplantae</taxon>
        <taxon>Chlorophyta</taxon>
        <taxon>Pyramimonadophyceae</taxon>
        <taxon>Pyramimonadales</taxon>
        <taxon>Pyramimonadaceae</taxon>
        <taxon>Cymbomonas</taxon>
    </lineage>
</organism>
<feature type="region of interest" description="Disordered" evidence="3">
    <location>
        <begin position="471"/>
        <end position="565"/>
    </location>
</feature>
<dbReference type="GO" id="GO:0035253">
    <property type="term" value="C:ciliary rootlet"/>
    <property type="evidence" value="ECO:0007669"/>
    <property type="project" value="TreeGrafter"/>
</dbReference>
<dbReference type="GO" id="GO:0036158">
    <property type="term" value="P:outer dynein arm assembly"/>
    <property type="evidence" value="ECO:0007669"/>
    <property type="project" value="InterPro"/>
</dbReference>
<feature type="coiled-coil region" evidence="2">
    <location>
        <begin position="107"/>
        <end position="155"/>
    </location>
</feature>
<feature type="coiled-coil region" evidence="2">
    <location>
        <begin position="205"/>
        <end position="260"/>
    </location>
</feature>
<name>A0AAE0LI97_9CHLO</name>
<evidence type="ECO:0000313" key="6">
    <source>
        <dbReference type="Proteomes" id="UP001190700"/>
    </source>
</evidence>
<accession>A0AAE0LI97</accession>
<dbReference type="Pfam" id="PF21773">
    <property type="entry name" value="ODAD1_CC"/>
    <property type="match status" value="1"/>
</dbReference>
<evidence type="ECO:0000256" key="3">
    <source>
        <dbReference type="SAM" id="MobiDB-lite"/>
    </source>
</evidence>
<feature type="region of interest" description="Disordered" evidence="3">
    <location>
        <begin position="60"/>
        <end position="79"/>
    </location>
</feature>
<dbReference type="PANTHER" id="PTHR46518:SF1">
    <property type="entry name" value="OUTER DYNEIN ARM-DOCKING COMPLEX SUBUNIT 3"/>
    <property type="match status" value="1"/>
</dbReference>
<dbReference type="PANTHER" id="PTHR46518">
    <property type="entry name" value="COILED-COIL DOMAIN-CONTAINING PROTEIN 151"/>
    <property type="match status" value="1"/>
</dbReference>
<evidence type="ECO:0000259" key="4">
    <source>
        <dbReference type="Pfam" id="PF21773"/>
    </source>
</evidence>
<proteinExistence type="predicted"/>
<reference evidence="5 6" key="1">
    <citation type="journal article" date="2015" name="Genome Biol. Evol.">
        <title>Comparative Genomics of a Bacterivorous Green Alga Reveals Evolutionary Causalities and Consequences of Phago-Mixotrophic Mode of Nutrition.</title>
        <authorList>
            <person name="Burns J.A."/>
            <person name="Paasch A."/>
            <person name="Narechania A."/>
            <person name="Kim E."/>
        </authorList>
    </citation>
    <scope>NUCLEOTIDE SEQUENCE [LARGE SCALE GENOMIC DNA]</scope>
    <source>
        <strain evidence="5 6">PLY_AMNH</strain>
    </source>
</reference>
<dbReference type="GO" id="GO:0003341">
    <property type="term" value="P:cilium movement"/>
    <property type="evidence" value="ECO:0007669"/>
    <property type="project" value="InterPro"/>
</dbReference>
<dbReference type="GO" id="GO:0036064">
    <property type="term" value="C:ciliary basal body"/>
    <property type="evidence" value="ECO:0007669"/>
    <property type="project" value="TreeGrafter"/>
</dbReference>
<gene>
    <name evidence="5" type="ORF">CYMTET_6634</name>
</gene>
<feature type="domain" description="ODAD1 central coiled coil region" evidence="4">
    <location>
        <begin position="133"/>
        <end position="419"/>
    </location>
</feature>
<keyword evidence="1 2" id="KW-0175">Coiled coil</keyword>
<dbReference type="InterPro" id="IPR049258">
    <property type="entry name" value="ODAD1_CC"/>
</dbReference>
<dbReference type="InterPro" id="IPR033192">
    <property type="entry name" value="ODAD3"/>
</dbReference>
<evidence type="ECO:0000313" key="5">
    <source>
        <dbReference type="EMBL" id="KAK3285769.1"/>
    </source>
</evidence>
<evidence type="ECO:0000256" key="1">
    <source>
        <dbReference type="ARBA" id="ARBA00023054"/>
    </source>
</evidence>
<protein>
    <recommendedName>
        <fullName evidence="4">ODAD1 central coiled coil region domain-containing protein</fullName>
    </recommendedName>
</protein>
<feature type="coiled-coil region" evidence="2">
    <location>
        <begin position="291"/>
        <end position="396"/>
    </location>
</feature>
<keyword evidence="6" id="KW-1185">Reference proteome</keyword>